<name>A0A1I7BWN0_9BACT</name>
<accession>A0A1I7BWN0</accession>
<dbReference type="RefSeq" id="WP_091694123.1">
    <property type="nucleotide sequence ID" value="NZ_FPBF01000003.1"/>
</dbReference>
<keyword evidence="2" id="KW-1185">Reference proteome</keyword>
<evidence type="ECO:0008006" key="3">
    <source>
        <dbReference type="Google" id="ProtNLM"/>
    </source>
</evidence>
<dbReference type="NCBIfam" id="NF033205">
    <property type="entry name" value="IPExxxVDY"/>
    <property type="match status" value="1"/>
</dbReference>
<dbReference type="EMBL" id="FPBF01000003">
    <property type="protein sequence ID" value="SFT91583.1"/>
    <property type="molecule type" value="Genomic_DNA"/>
</dbReference>
<sequence length="142" mass="16594">MKKAKLLIEHTYDFELLGLVSPVKDYKMAWLINRDLDLNLIKSDDLLLEFMTLPSLKISQYFLSLPHGFVQLLRNKALNSTNQVSYLIPELKSMDYFLLVQDETFQISINTFANQLAKNRYVQNVMKLDVSKLKSKENLLTY</sequence>
<proteinExistence type="predicted"/>
<protein>
    <recommendedName>
        <fullName evidence="3">IPExxxVDY family protein</fullName>
    </recommendedName>
</protein>
<evidence type="ECO:0000313" key="2">
    <source>
        <dbReference type="Proteomes" id="UP000199673"/>
    </source>
</evidence>
<dbReference type="STRING" id="305507.SAMN04489724_2783"/>
<reference evidence="2" key="1">
    <citation type="submission" date="2016-10" db="EMBL/GenBank/DDBJ databases">
        <authorList>
            <person name="Varghese N."/>
            <person name="Submissions S."/>
        </authorList>
    </citation>
    <scope>NUCLEOTIDE SEQUENCE [LARGE SCALE GENOMIC DNA]</scope>
    <source>
        <strain evidence="2">DSM 23445</strain>
    </source>
</reference>
<evidence type="ECO:0000313" key="1">
    <source>
        <dbReference type="EMBL" id="SFT91583.1"/>
    </source>
</evidence>
<organism evidence="1 2">
    <name type="scientific">Algoriphagus locisalis</name>
    <dbReference type="NCBI Taxonomy" id="305507"/>
    <lineage>
        <taxon>Bacteria</taxon>
        <taxon>Pseudomonadati</taxon>
        <taxon>Bacteroidota</taxon>
        <taxon>Cytophagia</taxon>
        <taxon>Cytophagales</taxon>
        <taxon>Cyclobacteriaceae</taxon>
        <taxon>Algoriphagus</taxon>
    </lineage>
</organism>
<gene>
    <name evidence="1" type="ORF">SAMN04489724_2783</name>
</gene>
<dbReference type="InterPro" id="IPR047690">
    <property type="entry name" value="IPExxxVDY_fam"/>
</dbReference>
<dbReference type="OrthoDB" id="676614at2"/>
<dbReference type="AlphaFoldDB" id="A0A1I7BWN0"/>
<dbReference type="Proteomes" id="UP000199673">
    <property type="component" value="Unassembled WGS sequence"/>
</dbReference>